<dbReference type="OrthoDB" id="9810066at2"/>
<reference evidence="2 3" key="1">
    <citation type="submission" date="2012-09" db="EMBL/GenBank/DDBJ databases">
        <title>Draft Genome Sequences of 6 Strains from Genus Thauera.</title>
        <authorList>
            <person name="Liu B."/>
            <person name="Shapleigh J.P."/>
            <person name="Frostegard A.H."/>
        </authorList>
    </citation>
    <scope>NUCLEOTIDE SEQUENCE [LARGE SCALE GENOMIC DNA]</scope>
    <source>
        <strain evidence="3">47Lol / DSM 12138</strain>
    </source>
</reference>
<dbReference type="AlphaFoldDB" id="N6Z6X4"/>
<dbReference type="GO" id="GO:0016757">
    <property type="term" value="F:glycosyltransferase activity"/>
    <property type="evidence" value="ECO:0007669"/>
    <property type="project" value="UniProtKB-KW"/>
</dbReference>
<feature type="compositionally biased region" description="Pro residues" evidence="1">
    <location>
        <begin position="217"/>
        <end position="230"/>
    </location>
</feature>
<gene>
    <name evidence="2" type="ORF">C666_10030</name>
</gene>
<dbReference type="eggNOG" id="COG1073">
    <property type="taxonomic scope" value="Bacteria"/>
</dbReference>
<dbReference type="Proteomes" id="UP000013232">
    <property type="component" value="Unassembled WGS sequence"/>
</dbReference>
<proteinExistence type="predicted"/>
<dbReference type="Gene3D" id="3.40.50.1820">
    <property type="entry name" value="alpha/beta hydrolase"/>
    <property type="match status" value="1"/>
</dbReference>
<feature type="region of interest" description="Disordered" evidence="1">
    <location>
        <begin position="207"/>
        <end position="230"/>
    </location>
</feature>
<dbReference type="SUPFAM" id="SSF53474">
    <property type="entry name" value="alpha/beta-Hydrolases"/>
    <property type="match status" value="1"/>
</dbReference>
<keyword evidence="2" id="KW-0328">Glycosyltransferase</keyword>
<evidence type="ECO:0000313" key="3">
    <source>
        <dbReference type="Proteomes" id="UP000013232"/>
    </source>
</evidence>
<evidence type="ECO:0000256" key="1">
    <source>
        <dbReference type="SAM" id="MobiDB-lite"/>
    </source>
</evidence>
<sequence length="230" mass="24311">MKLRHTPLSIPAHGVWLDGMLAHSPEVRALALYVHSSGHPPLDQAPKPLELALQAAGFATMTVDLLTRHEAQHDADAPFNVPRLTERILDTLDWAAHQPSLVGLALGVVASGTGCAAAIRAAVRMPEAFTSIACLGGRPDLAGAEPLRAVRTPTRFVVAPDGPEAAILASAYPLLKGGHDWLKLPPARSEHDQEALAAQAACAWLGRHIPRTEEPDPPPPGQAPATPLRP</sequence>
<comment type="caution">
    <text evidence="2">The sequence shown here is derived from an EMBL/GenBank/DDBJ whole genome shotgun (WGS) entry which is preliminary data.</text>
</comment>
<name>N6Z6X4_THAL4</name>
<dbReference type="RefSeq" id="WP_004337954.1">
    <property type="nucleotide sequence ID" value="NZ_AMXE01000032.1"/>
</dbReference>
<keyword evidence="3" id="KW-1185">Reference proteome</keyword>
<dbReference type="InterPro" id="IPR029058">
    <property type="entry name" value="AB_hydrolase_fold"/>
</dbReference>
<evidence type="ECO:0000313" key="2">
    <source>
        <dbReference type="EMBL" id="ENO87899.1"/>
    </source>
</evidence>
<dbReference type="EMBL" id="AMXE01000032">
    <property type="protein sequence ID" value="ENO87899.1"/>
    <property type="molecule type" value="Genomic_DNA"/>
</dbReference>
<organism evidence="2 3">
    <name type="scientific">Thauera linaloolentis (strain DSM 12138 / JCM 21573 / CCUG 41526 / CIP 105981 / IAM 15112 / NBRC 102519 / 47Lol)</name>
    <dbReference type="NCBI Taxonomy" id="1123367"/>
    <lineage>
        <taxon>Bacteria</taxon>
        <taxon>Pseudomonadati</taxon>
        <taxon>Pseudomonadota</taxon>
        <taxon>Betaproteobacteria</taxon>
        <taxon>Rhodocyclales</taxon>
        <taxon>Zoogloeaceae</taxon>
        <taxon>Thauera</taxon>
    </lineage>
</organism>
<dbReference type="STRING" id="1123367.GCA_000621305_03685"/>
<keyword evidence="2" id="KW-0808">Transferase</keyword>
<protein>
    <submittedName>
        <fullName evidence="2">Phosphoribosyltransferase</fullName>
    </submittedName>
</protein>
<accession>N6Z6X4</accession>